<dbReference type="RefSeq" id="WP_150903215.1">
    <property type="nucleotide sequence ID" value="NZ_VTWT01000003.1"/>
</dbReference>
<evidence type="ECO:0000259" key="1">
    <source>
        <dbReference type="Pfam" id="PF12728"/>
    </source>
</evidence>
<dbReference type="InterPro" id="IPR041657">
    <property type="entry name" value="HTH_17"/>
</dbReference>
<dbReference type="GO" id="GO:0003677">
    <property type="term" value="F:DNA binding"/>
    <property type="evidence" value="ECO:0007669"/>
    <property type="project" value="InterPro"/>
</dbReference>
<sequence length="103" mass="12056">MNQKFDLKSFLDQAESFFTNCFYQAALRIQREGQNVQLANPIPTEGEDIITIADVCKLLKISRPTVNDWMKTNKLPYKRIGRRVYFIRQDVLAALQSFNRRAK</sequence>
<keyword evidence="3" id="KW-1185">Reference proteome</keyword>
<dbReference type="NCBIfam" id="TIGR01764">
    <property type="entry name" value="excise"/>
    <property type="match status" value="1"/>
</dbReference>
<reference evidence="2 3" key="1">
    <citation type="submission" date="2019-09" db="EMBL/GenBank/DDBJ databases">
        <title>Genome sequence of Adhaeribacter sp. M2.</title>
        <authorList>
            <person name="Srinivasan S."/>
        </authorList>
    </citation>
    <scope>NUCLEOTIDE SEQUENCE [LARGE SCALE GENOMIC DNA]</scope>
    <source>
        <strain evidence="2 3">M2</strain>
    </source>
</reference>
<comment type="caution">
    <text evidence="2">The sequence shown here is derived from an EMBL/GenBank/DDBJ whole genome shotgun (WGS) entry which is preliminary data.</text>
</comment>
<gene>
    <name evidence="2" type="ORF">F0P94_07280</name>
</gene>
<accession>A0A5N1J6B7</accession>
<evidence type="ECO:0000313" key="3">
    <source>
        <dbReference type="Proteomes" id="UP000326570"/>
    </source>
</evidence>
<dbReference type="EMBL" id="VTWT01000003">
    <property type="protein sequence ID" value="KAA9340143.1"/>
    <property type="molecule type" value="Genomic_DNA"/>
</dbReference>
<protein>
    <submittedName>
        <fullName evidence="2">Helix-turn-helix domain-containing protein</fullName>
    </submittedName>
</protein>
<organism evidence="2 3">
    <name type="scientific">Adhaeribacter soli</name>
    <dbReference type="NCBI Taxonomy" id="2607655"/>
    <lineage>
        <taxon>Bacteria</taxon>
        <taxon>Pseudomonadati</taxon>
        <taxon>Bacteroidota</taxon>
        <taxon>Cytophagia</taxon>
        <taxon>Cytophagales</taxon>
        <taxon>Hymenobacteraceae</taxon>
        <taxon>Adhaeribacter</taxon>
    </lineage>
</organism>
<dbReference type="Proteomes" id="UP000326570">
    <property type="component" value="Unassembled WGS sequence"/>
</dbReference>
<proteinExistence type="predicted"/>
<name>A0A5N1J6B7_9BACT</name>
<dbReference type="InterPro" id="IPR010093">
    <property type="entry name" value="SinI_DNA-bd"/>
</dbReference>
<dbReference type="AlphaFoldDB" id="A0A5N1J6B7"/>
<dbReference type="SUPFAM" id="SSF46955">
    <property type="entry name" value="Putative DNA-binding domain"/>
    <property type="match status" value="1"/>
</dbReference>
<dbReference type="InterPro" id="IPR009061">
    <property type="entry name" value="DNA-bd_dom_put_sf"/>
</dbReference>
<dbReference type="Pfam" id="PF12728">
    <property type="entry name" value="HTH_17"/>
    <property type="match status" value="1"/>
</dbReference>
<evidence type="ECO:0000313" key="2">
    <source>
        <dbReference type="EMBL" id="KAA9340143.1"/>
    </source>
</evidence>
<feature type="domain" description="Helix-turn-helix" evidence="1">
    <location>
        <begin position="51"/>
        <end position="96"/>
    </location>
</feature>